<feature type="transmembrane region" description="Helical" evidence="2">
    <location>
        <begin position="17"/>
        <end position="43"/>
    </location>
</feature>
<dbReference type="AlphaFoldDB" id="A0ABD2I1K9"/>
<dbReference type="InterPro" id="IPR004151">
    <property type="entry name" value="7TM_GPCR_serpentine_rcpt_Sre"/>
</dbReference>
<feature type="transmembrane region" description="Helical" evidence="2">
    <location>
        <begin position="129"/>
        <end position="147"/>
    </location>
</feature>
<comment type="caution">
    <text evidence="3">The sequence shown here is derived from an EMBL/GenBank/DDBJ whole genome shotgun (WGS) entry which is preliminary data.</text>
</comment>
<feature type="transmembrane region" description="Helical" evidence="2">
    <location>
        <begin position="249"/>
        <end position="271"/>
    </location>
</feature>
<reference evidence="3 4" key="1">
    <citation type="submission" date="2024-10" db="EMBL/GenBank/DDBJ databases">
        <authorList>
            <person name="Kim D."/>
        </authorList>
    </citation>
    <scope>NUCLEOTIDE SEQUENCE [LARGE SCALE GENOMIC DNA]</scope>
    <source>
        <strain evidence="3">Taebaek</strain>
    </source>
</reference>
<evidence type="ECO:0000256" key="1">
    <source>
        <dbReference type="ARBA" id="ARBA00006803"/>
    </source>
</evidence>
<accession>A0ABD2I1K9</accession>
<sequence length="363" mass="41464">MNSSVLVESGVQLEMPILFALSGIEMMLNLVELPTSGINIYLIGRTPMIHRNLKFILLYQSAWIFIRSFARFFICLLKFLSANALFSEQLQPFRFAYQLSAYNRNFVPHILIIERLMATFWRKNYERSVGWHFSLGWSSLVFFVALYNSLSTSTKNTSLSGLITTFVLLLLGFVELFAFIWLWHYNKKAYMKSLANVKLHCLTERYQLSENIRIGKQLMPTVILQLVNVLATSVYLSITNFGISVNQNISAMVVVTVTTLCGLLIEVTMITHHPFLRRNLRQILCKFASKLSVRRGQVHSEHSHRRMTTAQNEAAAGTSAVLHEGIAMRDIIRGQILTRGEGDHFAMLKDTWERGAMATKKAK</sequence>
<dbReference type="EMBL" id="JBICCN010000357">
    <property type="protein sequence ID" value="KAL3074404.1"/>
    <property type="molecule type" value="Genomic_DNA"/>
</dbReference>
<dbReference type="PANTHER" id="PTHR47518:SF9">
    <property type="entry name" value="SERPENTINE RECEPTOR, CLASS T"/>
    <property type="match status" value="1"/>
</dbReference>
<organism evidence="3 4">
    <name type="scientific">Heterodera schachtii</name>
    <name type="common">Sugarbeet cyst nematode worm</name>
    <name type="synonym">Tylenchus schachtii</name>
    <dbReference type="NCBI Taxonomy" id="97005"/>
    <lineage>
        <taxon>Eukaryota</taxon>
        <taxon>Metazoa</taxon>
        <taxon>Ecdysozoa</taxon>
        <taxon>Nematoda</taxon>
        <taxon>Chromadorea</taxon>
        <taxon>Rhabditida</taxon>
        <taxon>Tylenchina</taxon>
        <taxon>Tylenchomorpha</taxon>
        <taxon>Tylenchoidea</taxon>
        <taxon>Heteroderidae</taxon>
        <taxon>Heteroderinae</taxon>
        <taxon>Heterodera</taxon>
    </lineage>
</organism>
<evidence type="ECO:0008006" key="5">
    <source>
        <dbReference type="Google" id="ProtNLM"/>
    </source>
</evidence>
<feature type="transmembrane region" description="Helical" evidence="2">
    <location>
        <begin position="222"/>
        <end position="243"/>
    </location>
</feature>
<proteinExistence type="inferred from homology"/>
<dbReference type="Proteomes" id="UP001620645">
    <property type="component" value="Unassembled WGS sequence"/>
</dbReference>
<evidence type="ECO:0000313" key="3">
    <source>
        <dbReference type="EMBL" id="KAL3074404.1"/>
    </source>
</evidence>
<dbReference type="InterPro" id="IPR052854">
    <property type="entry name" value="Serpentine_rcpt_epsilon"/>
</dbReference>
<keyword evidence="2" id="KW-0812">Transmembrane</keyword>
<keyword evidence="2" id="KW-0472">Membrane</keyword>
<feature type="transmembrane region" description="Helical" evidence="2">
    <location>
        <begin position="159"/>
        <end position="183"/>
    </location>
</feature>
<protein>
    <recommendedName>
        <fullName evidence="5">Gustatory receptor</fullName>
    </recommendedName>
</protein>
<comment type="similarity">
    <text evidence="1">Belongs to the nematode receptor-like protein sre family.</text>
</comment>
<evidence type="ECO:0000313" key="4">
    <source>
        <dbReference type="Proteomes" id="UP001620645"/>
    </source>
</evidence>
<dbReference type="Pfam" id="PF03125">
    <property type="entry name" value="Sre"/>
    <property type="match status" value="1"/>
</dbReference>
<dbReference type="PANTHER" id="PTHR47518">
    <property type="entry name" value="SERPENTINE RECEPTOR CLASS EPSILON-13-RELATED"/>
    <property type="match status" value="1"/>
</dbReference>
<keyword evidence="4" id="KW-1185">Reference proteome</keyword>
<evidence type="ECO:0000256" key="2">
    <source>
        <dbReference type="SAM" id="Phobius"/>
    </source>
</evidence>
<gene>
    <name evidence="3" type="ORF">niasHS_015234</name>
</gene>
<keyword evidence="2" id="KW-1133">Transmembrane helix</keyword>
<name>A0ABD2I1K9_HETSC</name>